<evidence type="ECO:0000313" key="2">
    <source>
        <dbReference type="EMBL" id="MFA1552583.1"/>
    </source>
</evidence>
<dbReference type="CDD" id="cd00093">
    <property type="entry name" value="HTH_XRE"/>
    <property type="match status" value="1"/>
</dbReference>
<feature type="domain" description="HTH cro/C1-type" evidence="1">
    <location>
        <begin position="14"/>
        <end position="67"/>
    </location>
</feature>
<proteinExistence type="predicted"/>
<reference evidence="2 3" key="1">
    <citation type="submission" date="2023-11" db="EMBL/GenBank/DDBJ databases">
        <title>Actinomadura monticuli sp. nov., isolated from volcanic ash.</title>
        <authorList>
            <person name="Lee S.D."/>
            <person name="Yang H."/>
            <person name="Kim I.S."/>
        </authorList>
    </citation>
    <scope>NUCLEOTIDE SEQUENCE [LARGE SCALE GENOMIC DNA]</scope>
    <source>
        <strain evidence="2 3">DSM 45346</strain>
    </source>
</reference>
<dbReference type="InterPro" id="IPR043917">
    <property type="entry name" value="DUF5753"/>
</dbReference>
<sequence length="265" mass="30191">MSENRARIFFGNELRRMRGQAGITGKELADALGCTPQWVSTMESGRKISEQSACDLDTYFKTDGHYCRLWKLAKDIEVQFILPPGFAEYLEYEKQATSYRIYSALLINGLFQTEDYSRTILTTATEENVSELTARRMERQAAITRKSLPHVWLVLDETVLHRMVGGPDVMREQLNFLLEASERINTMLQVVPQTTGYHVGLGGDFTVLTFDDWPDLAYTESAGEGLLIERPARVRHKVVRWDLLRGPALPITESRALIRKVMEGL</sequence>
<gene>
    <name evidence="2" type="ORF">SM436_02650</name>
</gene>
<evidence type="ECO:0000259" key="1">
    <source>
        <dbReference type="PROSITE" id="PS50943"/>
    </source>
</evidence>
<organism evidence="2 3">
    <name type="scientific">Actinomadura chokoriensis</name>
    <dbReference type="NCBI Taxonomy" id="454156"/>
    <lineage>
        <taxon>Bacteria</taxon>
        <taxon>Bacillati</taxon>
        <taxon>Actinomycetota</taxon>
        <taxon>Actinomycetes</taxon>
        <taxon>Streptosporangiales</taxon>
        <taxon>Thermomonosporaceae</taxon>
        <taxon>Actinomadura</taxon>
    </lineage>
</organism>
<dbReference type="EMBL" id="JAXCEH010000001">
    <property type="protein sequence ID" value="MFA1552583.1"/>
    <property type="molecule type" value="Genomic_DNA"/>
</dbReference>
<dbReference type="PROSITE" id="PS50943">
    <property type="entry name" value="HTH_CROC1"/>
    <property type="match status" value="1"/>
</dbReference>
<dbReference type="SUPFAM" id="SSF47413">
    <property type="entry name" value="lambda repressor-like DNA-binding domains"/>
    <property type="match status" value="1"/>
</dbReference>
<dbReference type="SMART" id="SM00530">
    <property type="entry name" value="HTH_XRE"/>
    <property type="match status" value="1"/>
</dbReference>
<dbReference type="InterPro" id="IPR010982">
    <property type="entry name" value="Lambda_DNA-bd_dom_sf"/>
</dbReference>
<dbReference type="Proteomes" id="UP001569904">
    <property type="component" value="Unassembled WGS sequence"/>
</dbReference>
<dbReference type="InterPro" id="IPR001387">
    <property type="entry name" value="Cro/C1-type_HTH"/>
</dbReference>
<dbReference type="Pfam" id="PF19054">
    <property type="entry name" value="DUF5753"/>
    <property type="match status" value="1"/>
</dbReference>
<accession>A0ABV4QS71</accession>
<keyword evidence="3" id="KW-1185">Reference proteome</keyword>
<dbReference type="Pfam" id="PF13560">
    <property type="entry name" value="HTH_31"/>
    <property type="match status" value="1"/>
</dbReference>
<dbReference type="RefSeq" id="WP_371938852.1">
    <property type="nucleotide sequence ID" value="NZ_JAXCEH010000001.1"/>
</dbReference>
<protein>
    <submittedName>
        <fullName evidence="2">Helix-turn-helix transcriptional regulator</fullName>
    </submittedName>
</protein>
<evidence type="ECO:0000313" key="3">
    <source>
        <dbReference type="Proteomes" id="UP001569904"/>
    </source>
</evidence>
<name>A0ABV4QS71_9ACTN</name>
<comment type="caution">
    <text evidence="2">The sequence shown here is derived from an EMBL/GenBank/DDBJ whole genome shotgun (WGS) entry which is preliminary data.</text>
</comment>
<dbReference type="Gene3D" id="1.10.260.40">
    <property type="entry name" value="lambda repressor-like DNA-binding domains"/>
    <property type="match status" value="1"/>
</dbReference>